<dbReference type="EnsemblPlants" id="Pp3c9_4900V3.3">
    <property type="protein sequence ID" value="PAC:32914006.CDS.1"/>
    <property type="gene ID" value="Pp3c9_4900"/>
</dbReference>
<proteinExistence type="predicted"/>
<dbReference type="EnsemblPlants" id="Pp3c9_4900V3.4">
    <property type="protein sequence ID" value="PAC:32914007.CDS.1"/>
    <property type="gene ID" value="Pp3c9_4900"/>
</dbReference>
<reference evidence="2" key="3">
    <citation type="submission" date="2020-12" db="UniProtKB">
        <authorList>
            <consortium name="EnsemblPlants"/>
        </authorList>
    </citation>
    <scope>IDENTIFICATION</scope>
</reference>
<gene>
    <name evidence="1" type="ORF">PHYPA_012301</name>
</gene>
<dbReference type="EnsemblPlants" id="Pp3c9_4900V3.2">
    <property type="protein sequence ID" value="PAC:32914005.CDS.1"/>
    <property type="gene ID" value="Pp3c9_4900"/>
</dbReference>
<dbReference type="EnsemblPlants" id="Pp3c9_4900V3.1">
    <property type="protein sequence ID" value="PAC:32914004.CDS.1"/>
    <property type="gene ID" value="Pp3c9_4900"/>
</dbReference>
<protein>
    <submittedName>
        <fullName evidence="1 2">Uncharacterized protein</fullName>
    </submittedName>
</protein>
<evidence type="ECO:0000313" key="3">
    <source>
        <dbReference type="Proteomes" id="UP000006727"/>
    </source>
</evidence>
<dbReference type="EnsemblPlants" id="Pp3c9_4900V3.6">
    <property type="protein sequence ID" value="PAC:32914009.CDS.1"/>
    <property type="gene ID" value="Pp3c9_4900"/>
</dbReference>
<dbReference type="EMBL" id="ABEU02000009">
    <property type="protein sequence ID" value="PNR47828.1"/>
    <property type="molecule type" value="Genomic_DNA"/>
</dbReference>
<dbReference type="Gramene" id="Pp3c9_4900V3.5">
    <property type="protein sequence ID" value="PAC:32914008.CDS.1"/>
    <property type="gene ID" value="Pp3c9_4900"/>
</dbReference>
<dbReference type="Gramene" id="Pp3c9_4900V3.4">
    <property type="protein sequence ID" value="PAC:32914007.CDS.1"/>
    <property type="gene ID" value="Pp3c9_4900"/>
</dbReference>
<sequence length="72" mass="8199">MFTADEPMLDVLYSNLSIAHLVHLYHLEAHFVFKSCEAERVVDYVESTVPLRTLSPDQISVIALGYAFQTKK</sequence>
<dbReference type="EnsemblPlants" id="Pp3c9_4900V3.7">
    <property type="protein sequence ID" value="PAC:32914010.CDS.1"/>
    <property type="gene ID" value="Pp3c9_4900"/>
</dbReference>
<organism evidence="1">
    <name type="scientific">Physcomitrium patens</name>
    <name type="common">Spreading-leaved earth moss</name>
    <name type="synonym">Physcomitrella patens</name>
    <dbReference type="NCBI Taxonomy" id="3218"/>
    <lineage>
        <taxon>Eukaryota</taxon>
        <taxon>Viridiplantae</taxon>
        <taxon>Streptophyta</taxon>
        <taxon>Embryophyta</taxon>
        <taxon>Bryophyta</taxon>
        <taxon>Bryophytina</taxon>
        <taxon>Bryopsida</taxon>
        <taxon>Funariidae</taxon>
        <taxon>Funariales</taxon>
        <taxon>Funariaceae</taxon>
        <taxon>Physcomitrium</taxon>
    </lineage>
</organism>
<dbReference type="Gramene" id="Pp3c9_4900V3.9">
    <property type="protein sequence ID" value="PAC:32914012.CDS.1"/>
    <property type="gene ID" value="Pp3c9_4900"/>
</dbReference>
<dbReference type="Proteomes" id="UP000006727">
    <property type="component" value="Chromosome 9"/>
</dbReference>
<accession>A0A2K1K221</accession>
<dbReference type="Gramene" id="Pp3c9_4900V3.7">
    <property type="protein sequence ID" value="PAC:32914010.CDS.1"/>
    <property type="gene ID" value="Pp3c9_4900"/>
</dbReference>
<dbReference type="InParanoid" id="A0A2K1K221"/>
<dbReference type="Gramene" id="Pp3c9_4900V3.1">
    <property type="protein sequence ID" value="PAC:32914004.CDS.1"/>
    <property type="gene ID" value="Pp3c9_4900"/>
</dbReference>
<dbReference type="AlphaFoldDB" id="A0A2K1K221"/>
<evidence type="ECO:0000313" key="2">
    <source>
        <dbReference type="EnsemblPlants" id="PAC:32914004.CDS.1"/>
    </source>
</evidence>
<dbReference type="EnsemblPlants" id="Pp3c9_4900V3.8">
    <property type="protein sequence ID" value="PAC:32914011.CDS.1"/>
    <property type="gene ID" value="Pp3c9_4900"/>
</dbReference>
<dbReference type="EnsemblPlants" id="Pp3c9_4900V3.10">
    <property type="protein sequence ID" value="PAC:32914013.CDS.1"/>
    <property type="gene ID" value="Pp3c9_4900"/>
</dbReference>
<dbReference type="EnsemblPlants" id="Pp3c9_4900V3.9">
    <property type="protein sequence ID" value="PAC:32914012.CDS.1"/>
    <property type="gene ID" value="Pp3c9_4900"/>
</dbReference>
<evidence type="ECO:0000313" key="1">
    <source>
        <dbReference type="EMBL" id="PNR47828.1"/>
    </source>
</evidence>
<dbReference type="PaxDb" id="3218-PP1S199_86V6.1"/>
<dbReference type="Gramene" id="Pp3c9_4900V3.6">
    <property type="protein sequence ID" value="PAC:32914009.CDS.1"/>
    <property type="gene ID" value="Pp3c9_4900"/>
</dbReference>
<dbReference type="Gramene" id="Pp3c9_4900V3.8">
    <property type="protein sequence ID" value="PAC:32914011.CDS.1"/>
    <property type="gene ID" value="Pp3c9_4900"/>
</dbReference>
<reference evidence="1 3" key="1">
    <citation type="journal article" date="2008" name="Science">
        <title>The Physcomitrella genome reveals evolutionary insights into the conquest of land by plants.</title>
        <authorList>
            <person name="Rensing S."/>
            <person name="Lang D."/>
            <person name="Zimmer A."/>
            <person name="Terry A."/>
            <person name="Salamov A."/>
            <person name="Shapiro H."/>
            <person name="Nishiyama T."/>
            <person name="Perroud P.-F."/>
            <person name="Lindquist E."/>
            <person name="Kamisugi Y."/>
            <person name="Tanahashi T."/>
            <person name="Sakakibara K."/>
            <person name="Fujita T."/>
            <person name="Oishi K."/>
            <person name="Shin-I T."/>
            <person name="Kuroki Y."/>
            <person name="Toyoda A."/>
            <person name="Suzuki Y."/>
            <person name="Hashimoto A."/>
            <person name="Yamaguchi K."/>
            <person name="Sugano A."/>
            <person name="Kohara Y."/>
            <person name="Fujiyama A."/>
            <person name="Anterola A."/>
            <person name="Aoki S."/>
            <person name="Ashton N."/>
            <person name="Barbazuk W.B."/>
            <person name="Barker E."/>
            <person name="Bennetzen J."/>
            <person name="Bezanilla M."/>
            <person name="Blankenship R."/>
            <person name="Cho S.H."/>
            <person name="Dutcher S."/>
            <person name="Estelle M."/>
            <person name="Fawcett J.A."/>
            <person name="Gundlach H."/>
            <person name="Hanada K."/>
            <person name="Heyl A."/>
            <person name="Hicks K.A."/>
            <person name="Hugh J."/>
            <person name="Lohr M."/>
            <person name="Mayer K."/>
            <person name="Melkozernov A."/>
            <person name="Murata T."/>
            <person name="Nelson D."/>
            <person name="Pils B."/>
            <person name="Prigge M."/>
            <person name="Reiss B."/>
            <person name="Renner T."/>
            <person name="Rombauts S."/>
            <person name="Rushton P."/>
            <person name="Sanderfoot A."/>
            <person name="Schween G."/>
            <person name="Shiu S.-H."/>
            <person name="Stueber K."/>
            <person name="Theodoulou F.L."/>
            <person name="Tu H."/>
            <person name="Van de Peer Y."/>
            <person name="Verrier P.J."/>
            <person name="Waters E."/>
            <person name="Wood A."/>
            <person name="Yang L."/>
            <person name="Cove D."/>
            <person name="Cuming A."/>
            <person name="Hasebe M."/>
            <person name="Lucas S."/>
            <person name="Mishler D.B."/>
            <person name="Reski R."/>
            <person name="Grigoriev I."/>
            <person name="Quatrano R.S."/>
            <person name="Boore J.L."/>
        </authorList>
    </citation>
    <scope>NUCLEOTIDE SEQUENCE [LARGE SCALE GENOMIC DNA]</scope>
    <source>
        <strain evidence="2 3">cv. Gransden 2004</strain>
    </source>
</reference>
<reference evidence="1 3" key="2">
    <citation type="journal article" date="2018" name="Plant J.">
        <title>The Physcomitrella patens chromosome-scale assembly reveals moss genome structure and evolution.</title>
        <authorList>
            <person name="Lang D."/>
            <person name="Ullrich K.K."/>
            <person name="Murat F."/>
            <person name="Fuchs J."/>
            <person name="Jenkins J."/>
            <person name="Haas F.B."/>
            <person name="Piednoel M."/>
            <person name="Gundlach H."/>
            <person name="Van Bel M."/>
            <person name="Meyberg R."/>
            <person name="Vives C."/>
            <person name="Morata J."/>
            <person name="Symeonidi A."/>
            <person name="Hiss M."/>
            <person name="Muchero W."/>
            <person name="Kamisugi Y."/>
            <person name="Saleh O."/>
            <person name="Blanc G."/>
            <person name="Decker E.L."/>
            <person name="van Gessel N."/>
            <person name="Grimwood J."/>
            <person name="Hayes R.D."/>
            <person name="Graham S.W."/>
            <person name="Gunter L.E."/>
            <person name="McDaniel S.F."/>
            <person name="Hoernstein S.N.W."/>
            <person name="Larsson A."/>
            <person name="Li F.W."/>
            <person name="Perroud P.F."/>
            <person name="Phillips J."/>
            <person name="Ranjan P."/>
            <person name="Rokshar D.S."/>
            <person name="Rothfels C.J."/>
            <person name="Schneider L."/>
            <person name="Shu S."/>
            <person name="Stevenson D.W."/>
            <person name="Thummler F."/>
            <person name="Tillich M."/>
            <person name="Villarreal Aguilar J.C."/>
            <person name="Widiez T."/>
            <person name="Wong G.K."/>
            <person name="Wymore A."/>
            <person name="Zhang Y."/>
            <person name="Zimmer A.D."/>
            <person name="Quatrano R.S."/>
            <person name="Mayer K.F.X."/>
            <person name="Goodstein D."/>
            <person name="Casacuberta J.M."/>
            <person name="Vandepoele K."/>
            <person name="Reski R."/>
            <person name="Cuming A.C."/>
            <person name="Tuskan G.A."/>
            <person name="Maumus F."/>
            <person name="Salse J."/>
            <person name="Schmutz J."/>
            <person name="Rensing S.A."/>
        </authorList>
    </citation>
    <scope>NUCLEOTIDE SEQUENCE [LARGE SCALE GENOMIC DNA]</scope>
    <source>
        <strain evidence="2 3">cv. Gransden 2004</strain>
    </source>
</reference>
<dbReference type="Gramene" id="Pp3c9_4900V3.2">
    <property type="protein sequence ID" value="PAC:32914005.CDS.1"/>
    <property type="gene ID" value="Pp3c9_4900"/>
</dbReference>
<dbReference type="Gramene" id="Pp3c9_4900V3.3">
    <property type="protein sequence ID" value="PAC:32914006.CDS.1"/>
    <property type="gene ID" value="Pp3c9_4900"/>
</dbReference>
<name>A0A2K1K221_PHYPA</name>
<keyword evidence="3" id="KW-1185">Reference proteome</keyword>
<dbReference type="EnsemblPlants" id="Pp3c9_4900V3.5">
    <property type="protein sequence ID" value="PAC:32914008.CDS.1"/>
    <property type="gene ID" value="Pp3c9_4900"/>
</dbReference>
<dbReference type="Gramene" id="Pp3c9_4900V3.10">
    <property type="protein sequence ID" value="PAC:32914013.CDS.1"/>
    <property type="gene ID" value="Pp3c9_4900"/>
</dbReference>